<keyword evidence="8" id="KW-0804">Transcription</keyword>
<dbReference type="GO" id="GO:0001164">
    <property type="term" value="F:RNA polymerase I core promoter sequence-specific DNA binding"/>
    <property type="evidence" value="ECO:0007669"/>
    <property type="project" value="InterPro"/>
</dbReference>
<feature type="compositionally biased region" description="Polar residues" evidence="10">
    <location>
        <begin position="186"/>
        <end position="214"/>
    </location>
</feature>
<organism evidence="12 13">
    <name type="scientific">Larinioides sclopetarius</name>
    <dbReference type="NCBI Taxonomy" id="280406"/>
    <lineage>
        <taxon>Eukaryota</taxon>
        <taxon>Metazoa</taxon>
        <taxon>Ecdysozoa</taxon>
        <taxon>Arthropoda</taxon>
        <taxon>Chelicerata</taxon>
        <taxon>Arachnida</taxon>
        <taxon>Araneae</taxon>
        <taxon>Araneomorphae</taxon>
        <taxon>Entelegynae</taxon>
        <taxon>Araneoidea</taxon>
        <taxon>Araneidae</taxon>
        <taxon>Larinioides</taxon>
    </lineage>
</organism>
<keyword evidence="4" id="KW-0863">Zinc-finger</keyword>
<dbReference type="GO" id="GO:0042790">
    <property type="term" value="P:nucleolar large rRNA transcription by RNA polymerase I"/>
    <property type="evidence" value="ECO:0007669"/>
    <property type="project" value="TreeGrafter"/>
</dbReference>
<keyword evidence="3" id="KW-0479">Metal-binding</keyword>
<dbReference type="EMBL" id="CAXIEN010000018">
    <property type="protein sequence ID" value="CAL1265668.1"/>
    <property type="molecule type" value="Genomic_DNA"/>
</dbReference>
<dbReference type="GO" id="GO:0005668">
    <property type="term" value="C:RNA polymerase transcription factor SL1 complex"/>
    <property type="evidence" value="ECO:0007669"/>
    <property type="project" value="TreeGrafter"/>
</dbReference>
<evidence type="ECO:0000256" key="8">
    <source>
        <dbReference type="ARBA" id="ARBA00023163"/>
    </source>
</evidence>
<dbReference type="InterPro" id="IPR048538">
    <property type="entry name" value="Rrn7_cyclin_C"/>
</dbReference>
<comment type="similarity">
    <text evidence="2">Belongs to the RRN7/TAF1B family.</text>
</comment>
<keyword evidence="7" id="KW-0238">DNA-binding</keyword>
<evidence type="ECO:0000313" key="12">
    <source>
        <dbReference type="EMBL" id="CAL1265668.1"/>
    </source>
</evidence>
<evidence type="ECO:0000256" key="9">
    <source>
        <dbReference type="ARBA" id="ARBA00023242"/>
    </source>
</evidence>
<keyword evidence="5" id="KW-0862">Zinc</keyword>
<dbReference type="GO" id="GO:0070860">
    <property type="term" value="C:RNA polymerase I core factor complex"/>
    <property type="evidence" value="ECO:0007669"/>
    <property type="project" value="InterPro"/>
</dbReference>
<proteinExistence type="inferred from homology"/>
<evidence type="ECO:0000256" key="10">
    <source>
        <dbReference type="SAM" id="MobiDB-lite"/>
    </source>
</evidence>
<reference evidence="12 13" key="1">
    <citation type="submission" date="2024-04" db="EMBL/GenBank/DDBJ databases">
        <authorList>
            <person name="Rising A."/>
            <person name="Reimegard J."/>
            <person name="Sonavane S."/>
            <person name="Akerstrom W."/>
            <person name="Nylinder S."/>
            <person name="Hedman E."/>
            <person name="Kallberg Y."/>
        </authorList>
    </citation>
    <scope>NUCLEOTIDE SEQUENCE [LARGE SCALE GENOMIC DNA]</scope>
</reference>
<keyword evidence="13" id="KW-1185">Reference proteome</keyword>
<evidence type="ECO:0000256" key="7">
    <source>
        <dbReference type="ARBA" id="ARBA00023125"/>
    </source>
</evidence>
<dbReference type="PANTHER" id="PTHR31576">
    <property type="entry name" value="TATA BOX-BINDING PROTEIN-ASSOCIATED FACTOR RNA POLYMERASE I SUBUNIT B"/>
    <property type="match status" value="1"/>
</dbReference>
<evidence type="ECO:0000256" key="1">
    <source>
        <dbReference type="ARBA" id="ARBA00004604"/>
    </source>
</evidence>
<protein>
    <recommendedName>
        <fullName evidence="11">Rrn7/TAF1B C-terminal cyclin domain-containing protein</fullName>
    </recommendedName>
</protein>
<dbReference type="AlphaFoldDB" id="A0AAV1Z2A2"/>
<dbReference type="GO" id="GO:0008270">
    <property type="term" value="F:zinc ion binding"/>
    <property type="evidence" value="ECO:0007669"/>
    <property type="project" value="UniProtKB-KW"/>
</dbReference>
<dbReference type="Proteomes" id="UP001497382">
    <property type="component" value="Unassembled WGS sequence"/>
</dbReference>
<keyword evidence="6" id="KW-0805">Transcription regulation</keyword>
<dbReference type="PANTHER" id="PTHR31576:SF2">
    <property type="entry name" value="TATA BOX-BINDING PROTEIN-ASSOCIATED FACTOR RNA POLYMERASE I SUBUNIT B"/>
    <property type="match status" value="1"/>
</dbReference>
<evidence type="ECO:0000256" key="2">
    <source>
        <dbReference type="ARBA" id="ARBA00006899"/>
    </source>
</evidence>
<name>A0AAV1Z2A2_9ARAC</name>
<comment type="subcellular location">
    <subcellularLocation>
        <location evidence="1">Nucleus</location>
        <location evidence="1">Nucleolus</location>
    </subcellularLocation>
</comment>
<comment type="caution">
    <text evidence="12">The sequence shown here is derived from an EMBL/GenBank/DDBJ whole genome shotgun (WGS) entry which is preliminary data.</text>
</comment>
<feature type="domain" description="Rrn7/TAF1B C-terminal cyclin" evidence="11">
    <location>
        <begin position="334"/>
        <end position="462"/>
    </location>
</feature>
<accession>A0AAV1Z2A2</accession>
<evidence type="ECO:0000256" key="5">
    <source>
        <dbReference type="ARBA" id="ARBA00022833"/>
    </source>
</evidence>
<sequence length="685" mass="80298">MRTLDGRLHFCVYFLAMKCTVCDNSEFTLIEGVYVCNECNQQVQSSLHEQSDQEGFSRRSLLRTSPGEKQVKTKKKRSVYDDWTTPEAYTLILRKQVTALINLGASKQLENAVLYMWCLYLQKCQTAFRTDFKAKKPVPRLGIYAPMRDRKVLYGNKFIERKMKNKKRKKTLPEQSTLEAKESEESATSDFADNEVYNPSSVFDTNSEVSNAPTGTEAETENESDGDLSSSEKIGLSSVARKTLETKKIHKNKHRAKQISVHELDLSKLLSFCHLGLIYTKDNLLLSDLLRLVNERKVPYLFATEYLPPSMKLKYGDTSVFRKKRAPDLWEVSSMSAKLVDFLKLPKFKHYYLMPIVIRFVTDLNLPGRIIPVIKNIINDWKKGENEWYETKLIAGKMLSIPLYEVQAMAAIIVALKLLFVLDGKYELEHSETMMKLNILLKSDKLFMWSEWKKQMSLKEFLYMKSGISYSDFSNLEKICPELISKFPNYRPKPNEESDRATYRAFNSKQAIETMLREILNFHDVPPHRPSSFPVKYHLHYMMSEWKKWHCFKETKEIDFSFICKDFSSRLLFYDFEMDDPDTDELIRLLLSSLYESSEIFFLNHSHSSCKKVLCTTSQYWFKNFSTKSIKSYEWLEQLPEPFVWLLQMLSKYVYVNCRHLYAEIRNIEKKLFLGMKKNMPKESL</sequence>
<dbReference type="Pfam" id="PF20645">
    <property type="entry name" value="Rrn7_cyclin_C"/>
    <property type="match status" value="1"/>
</dbReference>
<evidence type="ECO:0000256" key="4">
    <source>
        <dbReference type="ARBA" id="ARBA00022771"/>
    </source>
</evidence>
<dbReference type="InterPro" id="IPR033599">
    <property type="entry name" value="TAF1B/Rrn7"/>
</dbReference>
<evidence type="ECO:0000259" key="11">
    <source>
        <dbReference type="Pfam" id="PF20645"/>
    </source>
</evidence>
<feature type="region of interest" description="Disordered" evidence="10">
    <location>
        <begin position="164"/>
        <end position="232"/>
    </location>
</feature>
<gene>
    <name evidence="12" type="ORF">LARSCL_LOCUS2671</name>
</gene>
<evidence type="ECO:0000313" key="13">
    <source>
        <dbReference type="Proteomes" id="UP001497382"/>
    </source>
</evidence>
<evidence type="ECO:0000256" key="6">
    <source>
        <dbReference type="ARBA" id="ARBA00023015"/>
    </source>
</evidence>
<keyword evidence="9" id="KW-0539">Nucleus</keyword>
<evidence type="ECO:0000256" key="3">
    <source>
        <dbReference type="ARBA" id="ARBA00022723"/>
    </source>
</evidence>